<name>A0A814BBS2_9BILA</name>
<comment type="similarity">
    <text evidence="1 7">Belongs to the ETS family.</text>
</comment>
<gene>
    <name evidence="9" type="ORF">JXQ802_LOCUS10313</name>
</gene>
<keyword evidence="10" id="KW-1185">Reference proteome</keyword>
<dbReference type="Gene3D" id="1.10.10.10">
    <property type="entry name" value="Winged helix-like DNA-binding domain superfamily/Winged helix DNA-binding domain"/>
    <property type="match status" value="1"/>
</dbReference>
<evidence type="ECO:0000256" key="1">
    <source>
        <dbReference type="ARBA" id="ARBA00005562"/>
    </source>
</evidence>
<comment type="subcellular location">
    <subcellularLocation>
        <location evidence="7">Nucleus</location>
    </subcellularLocation>
</comment>
<dbReference type="PROSITE" id="PS50061">
    <property type="entry name" value="ETS_DOMAIN_3"/>
    <property type="match status" value="1"/>
</dbReference>
<dbReference type="InterPro" id="IPR013519">
    <property type="entry name" value="Int_alpha_beta-p"/>
</dbReference>
<evidence type="ECO:0000256" key="3">
    <source>
        <dbReference type="ARBA" id="ARBA00022737"/>
    </source>
</evidence>
<dbReference type="SUPFAM" id="SSF46785">
    <property type="entry name" value="Winged helix' DNA-binding domain"/>
    <property type="match status" value="1"/>
</dbReference>
<dbReference type="Gene3D" id="2.130.10.130">
    <property type="entry name" value="Integrin alpha, N-terminal"/>
    <property type="match status" value="2"/>
</dbReference>
<keyword evidence="2" id="KW-0732">Signal</keyword>
<dbReference type="SUPFAM" id="SSF69318">
    <property type="entry name" value="Integrin alpha N-terminal domain"/>
    <property type="match status" value="2"/>
</dbReference>
<protein>
    <recommendedName>
        <fullName evidence="8">ETS domain-containing protein</fullName>
    </recommendedName>
</protein>
<dbReference type="PANTHER" id="PTHR23221">
    <property type="entry name" value="GLYCOSYLPHOSPHATIDYLINOSITOL PHOSPHOLIPASE D"/>
    <property type="match status" value="1"/>
</dbReference>
<feature type="repeat" description="FG-GAP" evidence="6">
    <location>
        <begin position="232"/>
        <end position="289"/>
    </location>
</feature>
<sequence length="709" mass="79193">MRDKHPLSGLRDDELGQKLLVFLFGVACHQVADAAWHANLTGCPNGFIDATAWESFNSNREMAHSSDDTGGDSVINYELPVGYIAVRYWDQIIAMYENGTNICTLTGINPYYLNCTIPHTVTHQQQQELTSYIQSAPSGYLPFSDNTLSLLPPLGTTEILTGLISNQSYAAFGHATLFGDFNGDGRTDLVVSAPDYYVLGCVQGGRVFIIYGQENRFLIPDRQISIIEGLANQTLISPVCDGDRFGSALASLNLNNDGFNDLVVSSPSHGFGFRGAVFVFAGSADGLQLQPYMRIDGVNEHDSIGFGLYTAHLDNDNRLDLIITSPYAQPNGYNQPQQGAVWIFKSSDPQMSSNNLTVANASFTIYGETAKSKFGYSLEIIPPSCISNVAYPTLMISAPADKDGCWLAVGSPTRLTNWYGGVDVILLSNLFGQSNIHLQLSDIPVRVSISGDKIFGRLGTTIQWKPNGDLYISAPLGKQNIQPLQSQKSIGRAYIVSASRISMPLGLGVQSITKHHFYCLQTKYLFFMANNYKDDENATSRECKDLETIHKTSDNPLTTTTSYNGKYVDFYDHINYITLSLYTWFIAANNNFAQSSNNNNEIPFDDKEWQVNDLHAGRKRAPRQNEFLQLLLENPRYCSYICWLDKNRGLFRILQPDQVVILWEKVKGRQTQRKMNYETFARGIRHYYNAGVMVKTNKKYTFCFKYSAQ</sequence>
<dbReference type="GO" id="GO:0043565">
    <property type="term" value="F:sequence-specific DNA binding"/>
    <property type="evidence" value="ECO:0007669"/>
    <property type="project" value="InterPro"/>
</dbReference>
<dbReference type="Proteomes" id="UP000663870">
    <property type="component" value="Unassembled WGS sequence"/>
</dbReference>
<dbReference type="Pfam" id="PF00178">
    <property type="entry name" value="Ets"/>
    <property type="match status" value="1"/>
</dbReference>
<keyword evidence="7" id="KW-0539">Nucleus</keyword>
<dbReference type="SMART" id="SM00191">
    <property type="entry name" value="Int_alpha"/>
    <property type="match status" value="4"/>
</dbReference>
<dbReference type="InterPro" id="IPR013517">
    <property type="entry name" value="FG-GAP"/>
</dbReference>
<evidence type="ECO:0000256" key="4">
    <source>
        <dbReference type="ARBA" id="ARBA00022801"/>
    </source>
</evidence>
<accession>A0A814BBS2</accession>
<keyword evidence="7" id="KW-0238">DNA-binding</keyword>
<dbReference type="AlphaFoldDB" id="A0A814BBS2"/>
<evidence type="ECO:0000313" key="10">
    <source>
        <dbReference type="Proteomes" id="UP000663870"/>
    </source>
</evidence>
<organism evidence="9 10">
    <name type="scientific">Rotaria sordida</name>
    <dbReference type="NCBI Taxonomy" id="392033"/>
    <lineage>
        <taxon>Eukaryota</taxon>
        <taxon>Metazoa</taxon>
        <taxon>Spiralia</taxon>
        <taxon>Gnathifera</taxon>
        <taxon>Rotifera</taxon>
        <taxon>Eurotatoria</taxon>
        <taxon>Bdelloidea</taxon>
        <taxon>Philodinida</taxon>
        <taxon>Philodinidae</taxon>
        <taxon>Rotaria</taxon>
    </lineage>
</organism>
<evidence type="ECO:0000256" key="7">
    <source>
        <dbReference type="RuleBase" id="RU004019"/>
    </source>
</evidence>
<keyword evidence="4" id="KW-0378">Hydrolase</keyword>
<dbReference type="PANTHER" id="PTHR23221:SF7">
    <property type="entry name" value="PHOSPHATIDYLINOSITOL-GLYCAN-SPECIFIC PHOSPHOLIPASE D"/>
    <property type="match status" value="1"/>
</dbReference>
<proteinExistence type="inferred from homology"/>
<evidence type="ECO:0000256" key="5">
    <source>
        <dbReference type="ARBA" id="ARBA00023180"/>
    </source>
</evidence>
<evidence type="ECO:0000313" key="9">
    <source>
        <dbReference type="EMBL" id="CAF0924819.1"/>
    </source>
</evidence>
<dbReference type="PROSITE" id="PS51470">
    <property type="entry name" value="FG_GAP"/>
    <property type="match status" value="2"/>
</dbReference>
<dbReference type="SMART" id="SM00413">
    <property type="entry name" value="ETS"/>
    <property type="match status" value="1"/>
</dbReference>
<evidence type="ECO:0000256" key="6">
    <source>
        <dbReference type="PROSITE-ProRule" id="PRU00803"/>
    </source>
</evidence>
<keyword evidence="3" id="KW-0677">Repeat</keyword>
<dbReference type="GO" id="GO:0005634">
    <property type="term" value="C:nucleus"/>
    <property type="evidence" value="ECO:0007669"/>
    <property type="project" value="UniProtKB-SubCell"/>
</dbReference>
<feature type="domain" description="ETS" evidence="8">
    <location>
        <begin position="622"/>
        <end position="705"/>
    </location>
</feature>
<dbReference type="InterPro" id="IPR036390">
    <property type="entry name" value="WH_DNA-bd_sf"/>
</dbReference>
<dbReference type="EMBL" id="CAJNOL010000196">
    <property type="protein sequence ID" value="CAF0924819.1"/>
    <property type="molecule type" value="Genomic_DNA"/>
</dbReference>
<dbReference type="GO" id="GO:0004621">
    <property type="term" value="F:glycosylphosphatidylinositol phospholipase D activity"/>
    <property type="evidence" value="ECO:0007669"/>
    <property type="project" value="TreeGrafter"/>
</dbReference>
<dbReference type="InterPro" id="IPR028994">
    <property type="entry name" value="Integrin_alpha_N"/>
</dbReference>
<reference evidence="9" key="1">
    <citation type="submission" date="2021-02" db="EMBL/GenBank/DDBJ databases">
        <authorList>
            <person name="Nowell W R."/>
        </authorList>
    </citation>
    <scope>NUCLEOTIDE SEQUENCE</scope>
</reference>
<keyword evidence="5" id="KW-0325">Glycoprotein</keyword>
<evidence type="ECO:0000259" key="8">
    <source>
        <dbReference type="PROSITE" id="PS50061"/>
    </source>
</evidence>
<dbReference type="InterPro" id="IPR000418">
    <property type="entry name" value="Ets_dom"/>
</dbReference>
<dbReference type="Pfam" id="PF01839">
    <property type="entry name" value="FG-GAP"/>
    <property type="match status" value="2"/>
</dbReference>
<dbReference type="GO" id="GO:0003700">
    <property type="term" value="F:DNA-binding transcription factor activity"/>
    <property type="evidence" value="ECO:0007669"/>
    <property type="project" value="InterPro"/>
</dbReference>
<dbReference type="GO" id="GO:0005615">
    <property type="term" value="C:extracellular space"/>
    <property type="evidence" value="ECO:0007669"/>
    <property type="project" value="TreeGrafter"/>
</dbReference>
<dbReference type="GO" id="GO:0031012">
    <property type="term" value="C:extracellular matrix"/>
    <property type="evidence" value="ECO:0007669"/>
    <property type="project" value="TreeGrafter"/>
</dbReference>
<comment type="caution">
    <text evidence="9">The sequence shown here is derived from an EMBL/GenBank/DDBJ whole genome shotgun (WGS) entry which is preliminary data.</text>
</comment>
<feature type="repeat" description="FG-GAP" evidence="6">
    <location>
        <begin position="158"/>
        <end position="219"/>
    </location>
</feature>
<evidence type="ECO:0000256" key="2">
    <source>
        <dbReference type="ARBA" id="ARBA00022729"/>
    </source>
</evidence>
<dbReference type="InterPro" id="IPR036388">
    <property type="entry name" value="WH-like_DNA-bd_sf"/>
</dbReference>